<keyword evidence="18" id="KW-1185">Reference proteome</keyword>
<dbReference type="GO" id="GO:0004722">
    <property type="term" value="F:protein serine/threonine phosphatase activity"/>
    <property type="evidence" value="ECO:0007669"/>
    <property type="project" value="UniProtKB-EC"/>
</dbReference>
<evidence type="ECO:0000256" key="9">
    <source>
        <dbReference type="ARBA" id="ARBA00023136"/>
    </source>
</evidence>
<dbReference type="RefSeq" id="XP_066929126.1">
    <property type="nucleotide sequence ID" value="XM_067073025.1"/>
</dbReference>
<dbReference type="FunFam" id="3.90.190.10:FF:000052">
    <property type="entry name" value="Dual specificity phosphatase 15"/>
    <property type="match status" value="1"/>
</dbReference>
<evidence type="ECO:0000313" key="18">
    <source>
        <dbReference type="Proteomes" id="UP000594262"/>
    </source>
</evidence>
<dbReference type="EC" id="3.1.3.16" evidence="4"/>
<evidence type="ECO:0000256" key="1">
    <source>
        <dbReference type="ARBA" id="ARBA00004342"/>
    </source>
</evidence>
<evidence type="ECO:0000256" key="13">
    <source>
        <dbReference type="ARBA" id="ARBA00051722"/>
    </source>
</evidence>
<dbReference type="PANTHER" id="PTHR45948">
    <property type="entry name" value="DUAL SPECIFICITY PROTEIN PHOSPHATASE DDB_G0269404-RELATED"/>
    <property type="match status" value="1"/>
</dbReference>
<dbReference type="Gene3D" id="3.90.190.10">
    <property type="entry name" value="Protein tyrosine phosphatase superfamily"/>
    <property type="match status" value="1"/>
</dbReference>
<comment type="catalytic activity">
    <reaction evidence="13">
        <text>O-phospho-L-tyrosyl-[protein] + H2O = L-tyrosyl-[protein] + phosphate</text>
        <dbReference type="Rhea" id="RHEA:10684"/>
        <dbReference type="Rhea" id="RHEA-COMP:10136"/>
        <dbReference type="Rhea" id="RHEA-COMP:20101"/>
        <dbReference type="ChEBI" id="CHEBI:15377"/>
        <dbReference type="ChEBI" id="CHEBI:43474"/>
        <dbReference type="ChEBI" id="CHEBI:46858"/>
        <dbReference type="ChEBI" id="CHEBI:61978"/>
        <dbReference type="EC" id="3.1.3.48"/>
    </reaction>
</comment>
<feature type="domain" description="Tyrosine specific protein phosphatases" evidence="16">
    <location>
        <begin position="65"/>
        <end position="122"/>
    </location>
</feature>
<dbReference type="PRINTS" id="PR01908">
    <property type="entry name" value="ADSPHPHTASE"/>
</dbReference>
<keyword evidence="6" id="KW-0519">Myristate</keyword>
<dbReference type="SMART" id="SM00195">
    <property type="entry name" value="DSPc"/>
    <property type="match status" value="1"/>
</dbReference>
<dbReference type="PROSITE" id="PS50056">
    <property type="entry name" value="TYR_PHOSPHATASE_2"/>
    <property type="match status" value="1"/>
</dbReference>
<dbReference type="InterPro" id="IPR020422">
    <property type="entry name" value="TYR_PHOSPHATASE_DUAL_dom"/>
</dbReference>
<dbReference type="EC" id="3.1.3.48" evidence="3"/>
<comment type="subcellular location">
    <subcellularLocation>
        <location evidence="1">Cell membrane</location>
        <topology evidence="1">Lipid-anchor</topology>
        <orientation evidence="1">Cytoplasmic side</orientation>
    </subcellularLocation>
</comment>
<evidence type="ECO:0000256" key="10">
    <source>
        <dbReference type="ARBA" id="ARBA00023288"/>
    </source>
</evidence>
<dbReference type="GeneID" id="136816694"/>
<evidence type="ECO:0000256" key="12">
    <source>
        <dbReference type="ARBA" id="ARBA00048336"/>
    </source>
</evidence>
<evidence type="ECO:0000256" key="4">
    <source>
        <dbReference type="ARBA" id="ARBA00013081"/>
    </source>
</evidence>
<dbReference type="EnsemblMetazoa" id="CLYHEMT004143.1">
    <property type="protein sequence ID" value="CLYHEMP004143.1"/>
    <property type="gene ID" value="CLYHEMG004143"/>
</dbReference>
<dbReference type="PROSITE" id="PS00383">
    <property type="entry name" value="TYR_PHOSPHATASE_1"/>
    <property type="match status" value="1"/>
</dbReference>
<dbReference type="GO" id="GO:0005829">
    <property type="term" value="C:cytosol"/>
    <property type="evidence" value="ECO:0007669"/>
    <property type="project" value="TreeGrafter"/>
</dbReference>
<keyword evidence="9" id="KW-0472">Membrane</keyword>
<dbReference type="AlphaFoldDB" id="A0A7M5V094"/>
<dbReference type="SUPFAM" id="SSF52799">
    <property type="entry name" value="(Phosphotyrosine protein) phosphatases II"/>
    <property type="match status" value="1"/>
</dbReference>
<dbReference type="InterPro" id="IPR029021">
    <property type="entry name" value="Prot-tyrosine_phosphatase-like"/>
</dbReference>
<comment type="catalytic activity">
    <reaction evidence="11">
        <text>O-phospho-L-seryl-[protein] + H2O = L-seryl-[protein] + phosphate</text>
        <dbReference type="Rhea" id="RHEA:20629"/>
        <dbReference type="Rhea" id="RHEA-COMP:9863"/>
        <dbReference type="Rhea" id="RHEA-COMP:11604"/>
        <dbReference type="ChEBI" id="CHEBI:15377"/>
        <dbReference type="ChEBI" id="CHEBI:29999"/>
        <dbReference type="ChEBI" id="CHEBI:43474"/>
        <dbReference type="ChEBI" id="CHEBI:83421"/>
        <dbReference type="EC" id="3.1.3.16"/>
    </reaction>
</comment>
<reference evidence="17" key="1">
    <citation type="submission" date="2021-01" db="UniProtKB">
        <authorList>
            <consortium name="EnsemblMetazoa"/>
        </authorList>
    </citation>
    <scope>IDENTIFICATION</scope>
</reference>
<dbReference type="GO" id="GO:0005886">
    <property type="term" value="C:plasma membrane"/>
    <property type="evidence" value="ECO:0007669"/>
    <property type="project" value="UniProtKB-SubCell"/>
</dbReference>
<evidence type="ECO:0000256" key="8">
    <source>
        <dbReference type="ARBA" id="ARBA00022912"/>
    </source>
</evidence>
<evidence type="ECO:0000256" key="14">
    <source>
        <dbReference type="ARBA" id="ARBA00068799"/>
    </source>
</evidence>
<dbReference type="GO" id="GO:0004725">
    <property type="term" value="F:protein tyrosine phosphatase activity"/>
    <property type="evidence" value="ECO:0007669"/>
    <property type="project" value="UniProtKB-EC"/>
</dbReference>
<keyword evidence="10" id="KW-0449">Lipoprotein</keyword>
<organism evidence="17 18">
    <name type="scientific">Clytia hemisphaerica</name>
    <dbReference type="NCBI Taxonomy" id="252671"/>
    <lineage>
        <taxon>Eukaryota</taxon>
        <taxon>Metazoa</taxon>
        <taxon>Cnidaria</taxon>
        <taxon>Hydrozoa</taxon>
        <taxon>Hydroidolina</taxon>
        <taxon>Leptothecata</taxon>
        <taxon>Obeliida</taxon>
        <taxon>Clytiidae</taxon>
        <taxon>Clytia</taxon>
    </lineage>
</organism>
<evidence type="ECO:0000256" key="11">
    <source>
        <dbReference type="ARBA" id="ARBA00047761"/>
    </source>
</evidence>
<feature type="domain" description="Tyrosine-protein phosphatase" evidence="15">
    <location>
        <begin position="4"/>
        <end position="144"/>
    </location>
</feature>
<keyword evidence="7" id="KW-0378">Hydrolase</keyword>
<name>A0A7M5V094_9CNID</name>
<evidence type="ECO:0000259" key="15">
    <source>
        <dbReference type="PROSITE" id="PS50054"/>
    </source>
</evidence>
<dbReference type="Pfam" id="PF00782">
    <property type="entry name" value="DSPc"/>
    <property type="match status" value="1"/>
</dbReference>
<accession>A0A7M5V094</accession>
<evidence type="ECO:0000256" key="5">
    <source>
        <dbReference type="ARBA" id="ARBA00022475"/>
    </source>
</evidence>
<evidence type="ECO:0000313" key="17">
    <source>
        <dbReference type="EnsemblMetazoa" id="CLYHEMP004143.1"/>
    </source>
</evidence>
<evidence type="ECO:0000256" key="7">
    <source>
        <dbReference type="ARBA" id="ARBA00022801"/>
    </source>
</evidence>
<evidence type="ECO:0000256" key="6">
    <source>
        <dbReference type="ARBA" id="ARBA00022707"/>
    </source>
</evidence>
<evidence type="ECO:0000259" key="16">
    <source>
        <dbReference type="PROSITE" id="PS50056"/>
    </source>
</evidence>
<protein>
    <recommendedName>
        <fullName evidence="14">Dual specificity protein phosphatase 15</fullName>
        <ecNumber evidence="4">3.1.3.16</ecNumber>
        <ecNumber evidence="3">3.1.3.48</ecNumber>
    </recommendedName>
</protein>
<dbReference type="InterPro" id="IPR016130">
    <property type="entry name" value="Tyr_Pase_AS"/>
</dbReference>
<dbReference type="GO" id="GO:0007165">
    <property type="term" value="P:signal transduction"/>
    <property type="evidence" value="ECO:0007669"/>
    <property type="project" value="TreeGrafter"/>
</dbReference>
<keyword evidence="5" id="KW-1003">Cell membrane</keyword>
<dbReference type="InterPro" id="IPR000387">
    <property type="entry name" value="Tyr_Pase_dom"/>
</dbReference>
<keyword evidence="8" id="KW-0904">Protein phosphatase</keyword>
<comment type="similarity">
    <text evidence="2">Belongs to the protein-tyrosine phosphatase family. Non-receptor class dual specificity subfamily.</text>
</comment>
<dbReference type="PANTHER" id="PTHR45948:SF2">
    <property type="entry name" value="DUAL SPECIFICITY PROTEIN PHOSPHATASE"/>
    <property type="match status" value="1"/>
</dbReference>
<dbReference type="PROSITE" id="PS50054">
    <property type="entry name" value="TYR_PHOSPHATASE_DUAL"/>
    <property type="match status" value="1"/>
</dbReference>
<dbReference type="Proteomes" id="UP000594262">
    <property type="component" value="Unplaced"/>
</dbReference>
<dbReference type="InterPro" id="IPR000340">
    <property type="entry name" value="Dual-sp_phosphatase_cat-dom"/>
</dbReference>
<evidence type="ECO:0000256" key="3">
    <source>
        <dbReference type="ARBA" id="ARBA00013064"/>
    </source>
</evidence>
<comment type="catalytic activity">
    <reaction evidence="12">
        <text>O-phospho-L-threonyl-[protein] + H2O = L-threonyl-[protein] + phosphate</text>
        <dbReference type="Rhea" id="RHEA:47004"/>
        <dbReference type="Rhea" id="RHEA-COMP:11060"/>
        <dbReference type="Rhea" id="RHEA-COMP:11605"/>
        <dbReference type="ChEBI" id="CHEBI:15377"/>
        <dbReference type="ChEBI" id="CHEBI:30013"/>
        <dbReference type="ChEBI" id="CHEBI:43474"/>
        <dbReference type="ChEBI" id="CHEBI:61977"/>
        <dbReference type="EC" id="3.1.3.16"/>
    </reaction>
</comment>
<sequence length="209" mass="23757">MGNGMNKIMPGLYLGNFRDAKDQKQLDENKITHIVAIHDQPKPILDNIQYKNIDAADSANEKLNIYFEDCAQFIHRARLEGGNVLVHCIAGISRSTTICCAYIMIISGVHWSDAILACRKARSQVNPNYGFQRQLQEFEAKITKVRQDLIQTVGPLNEEDKKFLTEQIASFDETQDLKSEIDKDNFLGTTSTFGSYERKRVDNNQLPDE</sequence>
<proteinExistence type="inferred from homology"/>
<dbReference type="OrthoDB" id="9979246at2759"/>
<evidence type="ECO:0000256" key="2">
    <source>
        <dbReference type="ARBA" id="ARBA00008601"/>
    </source>
</evidence>